<protein>
    <submittedName>
        <fullName evidence="1">Uncharacterized protein</fullName>
    </submittedName>
</protein>
<name>A0A024TBX6_9STRA</name>
<dbReference type="VEuPathDB" id="FungiDB:H310_13743"/>
<reference evidence="1" key="1">
    <citation type="submission" date="2013-12" db="EMBL/GenBank/DDBJ databases">
        <title>The Genome Sequence of Aphanomyces invadans NJM9701.</title>
        <authorList>
            <consortium name="The Broad Institute Genomics Platform"/>
            <person name="Russ C."/>
            <person name="Tyler B."/>
            <person name="van West P."/>
            <person name="Dieguez-Uribeondo J."/>
            <person name="Young S.K."/>
            <person name="Zeng Q."/>
            <person name="Gargeya S."/>
            <person name="Fitzgerald M."/>
            <person name="Abouelleil A."/>
            <person name="Alvarado L."/>
            <person name="Chapman S.B."/>
            <person name="Gainer-Dewar J."/>
            <person name="Goldberg J."/>
            <person name="Griggs A."/>
            <person name="Gujja S."/>
            <person name="Hansen M."/>
            <person name="Howarth C."/>
            <person name="Imamovic A."/>
            <person name="Ireland A."/>
            <person name="Larimer J."/>
            <person name="McCowan C."/>
            <person name="Murphy C."/>
            <person name="Pearson M."/>
            <person name="Poon T.W."/>
            <person name="Priest M."/>
            <person name="Roberts A."/>
            <person name="Saif S."/>
            <person name="Shea T."/>
            <person name="Sykes S."/>
            <person name="Wortman J."/>
            <person name="Nusbaum C."/>
            <person name="Birren B."/>
        </authorList>
    </citation>
    <scope>NUCLEOTIDE SEQUENCE [LARGE SCALE GENOMIC DNA]</scope>
    <source>
        <strain evidence="1">NJM9701</strain>
    </source>
</reference>
<dbReference type="GeneID" id="20090793"/>
<accession>A0A024TBX6</accession>
<evidence type="ECO:0000313" key="1">
    <source>
        <dbReference type="EMBL" id="ETV91665.1"/>
    </source>
</evidence>
<proteinExistence type="predicted"/>
<gene>
    <name evidence="1" type="ORF">H310_13743</name>
</gene>
<dbReference type="AlphaFoldDB" id="A0A024TBX6"/>
<dbReference type="RefSeq" id="XP_008879591.1">
    <property type="nucleotide sequence ID" value="XM_008881369.1"/>
</dbReference>
<sequence>MPRQCFAAYLRQHCTSNEWQAACIVMLRWHQELLVALGVVEAKWANVPSQQGVQVVHSSRLTDTIRYRATIAGSFDELQRHVETSNVLPLLALPPDEMDALSLVATTTQHPLLLHDSINDNLWVQWHEECMHTEACPVGIATLTLSNHCWMDHGRIELTPDWNDAFTVVALLYSPGPHDTQRNNATTQVILCARVSAMHSEMVATAWREAGNMLTRNMVQLRLMAAWSLVPLAASGNVMYSAQQKRKACSDCGQYCSDGITDVCMGCLMTPSRIVEAVQAAGQEFTIRITTCATNDWTMPESAVADDAMAFLLSLVPPAFPGSKAAAPACDVQHVGLGALKKLAPAMRCRCLVGEFVPHFEVNL</sequence>
<organism evidence="1">
    <name type="scientific">Aphanomyces invadans</name>
    <dbReference type="NCBI Taxonomy" id="157072"/>
    <lineage>
        <taxon>Eukaryota</taxon>
        <taxon>Sar</taxon>
        <taxon>Stramenopiles</taxon>
        <taxon>Oomycota</taxon>
        <taxon>Saprolegniomycetes</taxon>
        <taxon>Saprolegniales</taxon>
        <taxon>Verrucalvaceae</taxon>
        <taxon>Aphanomyces</taxon>
    </lineage>
</organism>
<dbReference type="EMBL" id="KI914007">
    <property type="protein sequence ID" value="ETV91665.1"/>
    <property type="molecule type" value="Genomic_DNA"/>
</dbReference>
<dbReference type="OrthoDB" id="65323at2759"/>